<dbReference type="PRINTS" id="PR00180">
    <property type="entry name" value="CRETINALDHBP"/>
</dbReference>
<evidence type="ECO:0000259" key="1">
    <source>
        <dbReference type="PROSITE" id="PS50191"/>
    </source>
</evidence>
<organism evidence="2 3">
    <name type="scientific">Nephila pilipes</name>
    <name type="common">Giant wood spider</name>
    <name type="synonym">Nephila maculata</name>
    <dbReference type="NCBI Taxonomy" id="299642"/>
    <lineage>
        <taxon>Eukaryota</taxon>
        <taxon>Metazoa</taxon>
        <taxon>Ecdysozoa</taxon>
        <taxon>Arthropoda</taxon>
        <taxon>Chelicerata</taxon>
        <taxon>Arachnida</taxon>
        <taxon>Araneae</taxon>
        <taxon>Araneomorphae</taxon>
        <taxon>Entelegynae</taxon>
        <taxon>Araneoidea</taxon>
        <taxon>Nephilidae</taxon>
        <taxon>Nephila</taxon>
    </lineage>
</organism>
<feature type="domain" description="CRAL-TRIO" evidence="1">
    <location>
        <begin position="148"/>
        <end position="269"/>
    </location>
</feature>
<dbReference type="Proteomes" id="UP000887013">
    <property type="component" value="Unassembled WGS sequence"/>
</dbReference>
<evidence type="ECO:0000313" key="2">
    <source>
        <dbReference type="EMBL" id="GFT83517.1"/>
    </source>
</evidence>
<sequence length="293" mass="34569">MLEKNSEKASTEKEFLPFQMGYLPERFEEKVSIVTKETPRNRLKGLQMMRELMKNDKAFDDTEFDDEFLRLFLRCEEYSIKASFGRLKNMMNLKRDHPYMFTNQLYENIAITFTKNIVTFLPYRCQDGCVIAHINLDNWVPEEFPVIEVKRMAVILLLQSLRDPMTQVNGFKAIINAKSNPIRHLRHCTPQNLYLLYHGCQNCLPGRIHSYHLVNQSITSRFCIEIMKHFFTEELKRKIYIHPSPEKLLDFFPADIIPTEYGGKLKEFDMTGWLKDVMQPEKLANLCGRPKTL</sequence>
<gene>
    <name evidence="2" type="primary">Ttpal_0</name>
    <name evidence="2" type="ORF">NPIL_64281</name>
</gene>
<dbReference type="PANTHER" id="PTHR10174">
    <property type="entry name" value="ALPHA-TOCOPHEROL TRANSFER PROTEIN-RELATED"/>
    <property type="match status" value="1"/>
</dbReference>
<dbReference type="Gene3D" id="3.40.525.10">
    <property type="entry name" value="CRAL-TRIO lipid binding domain"/>
    <property type="match status" value="1"/>
</dbReference>
<dbReference type="PANTHER" id="PTHR10174:SF208">
    <property type="entry name" value="CRAL-TRIO DOMAIN-CONTAINING PROTEIN DDB_G0278031"/>
    <property type="match status" value="1"/>
</dbReference>
<dbReference type="SUPFAM" id="SSF52087">
    <property type="entry name" value="CRAL/TRIO domain"/>
    <property type="match status" value="1"/>
</dbReference>
<dbReference type="InterPro" id="IPR036865">
    <property type="entry name" value="CRAL-TRIO_dom_sf"/>
</dbReference>
<dbReference type="InterPro" id="IPR001251">
    <property type="entry name" value="CRAL-TRIO_dom"/>
</dbReference>
<evidence type="ECO:0000313" key="3">
    <source>
        <dbReference type="Proteomes" id="UP000887013"/>
    </source>
</evidence>
<dbReference type="EMBL" id="BMAW01119208">
    <property type="protein sequence ID" value="GFT83517.1"/>
    <property type="molecule type" value="Genomic_DNA"/>
</dbReference>
<dbReference type="Gene3D" id="1.20.5.1200">
    <property type="entry name" value="Alpha-tocopherol transfer"/>
    <property type="match status" value="1"/>
</dbReference>
<keyword evidence="3" id="KW-1185">Reference proteome</keyword>
<dbReference type="PROSITE" id="PS50191">
    <property type="entry name" value="CRAL_TRIO"/>
    <property type="match status" value="1"/>
</dbReference>
<dbReference type="Pfam" id="PF00650">
    <property type="entry name" value="CRAL_TRIO"/>
    <property type="match status" value="1"/>
</dbReference>
<dbReference type="Gene3D" id="1.10.8.20">
    <property type="entry name" value="N-terminal domain of phosphatidylinositol transfer protein sec14p"/>
    <property type="match status" value="1"/>
</dbReference>
<dbReference type="CDD" id="cd00170">
    <property type="entry name" value="SEC14"/>
    <property type="match status" value="1"/>
</dbReference>
<proteinExistence type="predicted"/>
<comment type="caution">
    <text evidence="2">The sequence shown here is derived from an EMBL/GenBank/DDBJ whole genome shotgun (WGS) entry which is preliminary data.</text>
</comment>
<dbReference type="SMART" id="SM00516">
    <property type="entry name" value="SEC14"/>
    <property type="match status" value="1"/>
</dbReference>
<accession>A0A8X6PQM4</accession>
<reference evidence="2" key="1">
    <citation type="submission" date="2020-08" db="EMBL/GenBank/DDBJ databases">
        <title>Multicomponent nature underlies the extraordinary mechanical properties of spider dragline silk.</title>
        <authorList>
            <person name="Kono N."/>
            <person name="Nakamura H."/>
            <person name="Mori M."/>
            <person name="Yoshida Y."/>
            <person name="Ohtoshi R."/>
            <person name="Malay A.D."/>
            <person name="Moran D.A.P."/>
            <person name="Tomita M."/>
            <person name="Numata K."/>
            <person name="Arakawa K."/>
        </authorList>
    </citation>
    <scope>NUCLEOTIDE SEQUENCE</scope>
</reference>
<dbReference type="SUPFAM" id="SSF46938">
    <property type="entry name" value="CRAL/TRIO N-terminal domain"/>
    <property type="match status" value="1"/>
</dbReference>
<name>A0A8X6PQM4_NEPPI</name>
<dbReference type="OrthoDB" id="6682367at2759"/>
<dbReference type="GO" id="GO:1902936">
    <property type="term" value="F:phosphatidylinositol bisphosphate binding"/>
    <property type="evidence" value="ECO:0007669"/>
    <property type="project" value="TreeGrafter"/>
</dbReference>
<dbReference type="AlphaFoldDB" id="A0A8X6PQM4"/>
<protein>
    <submittedName>
        <fullName evidence="2">Alpha-tocopherol transfer protein-like</fullName>
    </submittedName>
</protein>
<dbReference type="GO" id="GO:0016020">
    <property type="term" value="C:membrane"/>
    <property type="evidence" value="ECO:0007669"/>
    <property type="project" value="TreeGrafter"/>
</dbReference>
<dbReference type="InterPro" id="IPR036273">
    <property type="entry name" value="CRAL/TRIO_N_dom_sf"/>
</dbReference>